<evidence type="ECO:0000256" key="5">
    <source>
        <dbReference type="SAM" id="MobiDB-lite"/>
    </source>
</evidence>
<evidence type="ECO:0000256" key="3">
    <source>
        <dbReference type="ARBA" id="ARBA00022517"/>
    </source>
</evidence>
<evidence type="ECO:0000256" key="2">
    <source>
        <dbReference type="ARBA" id="ARBA00006369"/>
    </source>
</evidence>
<dbReference type="GO" id="GO:0019843">
    <property type="term" value="F:rRNA binding"/>
    <property type="evidence" value="ECO:0007669"/>
    <property type="project" value="InterPro"/>
</dbReference>
<gene>
    <name evidence="7" type="ORF">CPEL01642_LOCUS4184</name>
</gene>
<keyword evidence="4" id="KW-0539">Nucleus</keyword>
<accession>A0A7S0L3C5</accession>
<dbReference type="InterPro" id="IPR026532">
    <property type="entry name" value="BRX1"/>
</dbReference>
<dbReference type="SMART" id="SM00879">
    <property type="entry name" value="Brix"/>
    <property type="match status" value="1"/>
</dbReference>
<dbReference type="GO" id="GO:0006364">
    <property type="term" value="P:rRNA processing"/>
    <property type="evidence" value="ECO:0007669"/>
    <property type="project" value="InterPro"/>
</dbReference>
<proteinExistence type="inferred from homology"/>
<feature type="domain" description="Brix" evidence="6">
    <location>
        <begin position="50"/>
        <end position="245"/>
    </location>
</feature>
<dbReference type="GO" id="GO:0005730">
    <property type="term" value="C:nucleolus"/>
    <property type="evidence" value="ECO:0007669"/>
    <property type="project" value="UniProtKB-SubCell"/>
</dbReference>
<organism evidence="7">
    <name type="scientific">Coccolithus braarudii</name>
    <dbReference type="NCBI Taxonomy" id="221442"/>
    <lineage>
        <taxon>Eukaryota</taxon>
        <taxon>Haptista</taxon>
        <taxon>Haptophyta</taxon>
        <taxon>Prymnesiophyceae</taxon>
        <taxon>Coccolithales</taxon>
        <taxon>Coccolithaceae</taxon>
        <taxon>Coccolithus</taxon>
    </lineage>
</organism>
<dbReference type="AlphaFoldDB" id="A0A7S0L3C5"/>
<keyword evidence="3" id="KW-0690">Ribosome biogenesis</keyword>
<evidence type="ECO:0000313" key="7">
    <source>
        <dbReference type="EMBL" id="CAD8600854.1"/>
    </source>
</evidence>
<feature type="region of interest" description="Disordered" evidence="5">
    <location>
        <begin position="1"/>
        <end position="30"/>
    </location>
</feature>
<dbReference type="PANTHER" id="PTHR13634">
    <property type="entry name" value="RIBOSOME BIOGENESIS PROTEIN BRIX"/>
    <property type="match status" value="1"/>
</dbReference>
<dbReference type="InterPro" id="IPR007109">
    <property type="entry name" value="Brix"/>
</dbReference>
<dbReference type="GO" id="GO:0000027">
    <property type="term" value="P:ribosomal large subunit assembly"/>
    <property type="evidence" value="ECO:0007669"/>
    <property type="project" value="TreeGrafter"/>
</dbReference>
<sequence>MAKKRSRTQSDGDREIPSAPGAAAAPAASSSTASEVRYPAVTRKTTHLKKKVLVLCSRGVTSSNIELLEDVLKLLPHGRKDSKFDKRELLSNVTEIAELAGCHYCLYFEARKMKDLYLWVANVERGPSVKFLVQQVKGMGDLRLTGNCLLGSRAILSFDKAFSDTPHLQVLQVLLRQTFSIPKGHPRSKPFHDHVLNFSLLRGRIIVRHYQVLPPTNGSREDDTLVEIGPRLALTPIKMLAGPFSGETLYANDKYVSPNTMRSQIKRKASRHTLGHVKQKERHSYRLNEQGAAELPEDQFADVFE</sequence>
<protein>
    <recommendedName>
        <fullName evidence="6">Brix domain-containing protein</fullName>
    </recommendedName>
</protein>
<evidence type="ECO:0000256" key="1">
    <source>
        <dbReference type="ARBA" id="ARBA00004604"/>
    </source>
</evidence>
<dbReference type="PROSITE" id="PS50833">
    <property type="entry name" value="BRIX"/>
    <property type="match status" value="1"/>
</dbReference>
<dbReference type="SUPFAM" id="SSF52954">
    <property type="entry name" value="Class II aaRS ABD-related"/>
    <property type="match status" value="1"/>
</dbReference>
<feature type="compositionally biased region" description="Low complexity" evidence="5">
    <location>
        <begin position="17"/>
        <end position="30"/>
    </location>
</feature>
<comment type="subcellular location">
    <subcellularLocation>
        <location evidence="1">Nucleus</location>
        <location evidence="1">Nucleolus</location>
    </subcellularLocation>
</comment>
<dbReference type="EMBL" id="HBEY01008576">
    <property type="protein sequence ID" value="CAD8600854.1"/>
    <property type="molecule type" value="Transcribed_RNA"/>
</dbReference>
<comment type="similarity">
    <text evidence="2">Belongs to the BRX1 family.</text>
</comment>
<evidence type="ECO:0000259" key="6">
    <source>
        <dbReference type="PROSITE" id="PS50833"/>
    </source>
</evidence>
<dbReference type="PANTHER" id="PTHR13634:SF0">
    <property type="entry name" value="RIBOSOME BIOGENESIS PROTEIN BRX1 HOMOLOG"/>
    <property type="match status" value="1"/>
</dbReference>
<reference evidence="7" key="1">
    <citation type="submission" date="2021-01" db="EMBL/GenBank/DDBJ databases">
        <authorList>
            <person name="Corre E."/>
            <person name="Pelletier E."/>
            <person name="Niang G."/>
            <person name="Scheremetjew M."/>
            <person name="Finn R."/>
            <person name="Kale V."/>
            <person name="Holt S."/>
            <person name="Cochrane G."/>
            <person name="Meng A."/>
            <person name="Brown T."/>
            <person name="Cohen L."/>
        </authorList>
    </citation>
    <scope>NUCLEOTIDE SEQUENCE</scope>
    <source>
        <strain evidence="7">PLY182g</strain>
    </source>
</reference>
<dbReference type="Pfam" id="PF04427">
    <property type="entry name" value="Brix"/>
    <property type="match status" value="1"/>
</dbReference>
<evidence type="ECO:0000256" key="4">
    <source>
        <dbReference type="ARBA" id="ARBA00023242"/>
    </source>
</evidence>
<name>A0A7S0L3C5_9EUKA</name>